<evidence type="ECO:0000313" key="2">
    <source>
        <dbReference type="WBParaSite" id="ES5_v2.g25620.t1"/>
    </source>
</evidence>
<organism evidence="1 2">
    <name type="scientific">Panagrolaimus sp. ES5</name>
    <dbReference type="NCBI Taxonomy" id="591445"/>
    <lineage>
        <taxon>Eukaryota</taxon>
        <taxon>Metazoa</taxon>
        <taxon>Ecdysozoa</taxon>
        <taxon>Nematoda</taxon>
        <taxon>Chromadorea</taxon>
        <taxon>Rhabditida</taxon>
        <taxon>Tylenchina</taxon>
        <taxon>Panagrolaimomorpha</taxon>
        <taxon>Panagrolaimoidea</taxon>
        <taxon>Panagrolaimidae</taxon>
        <taxon>Panagrolaimus</taxon>
    </lineage>
</organism>
<sequence length="342" mass="39245">MSEIIRCSLIFTDSIDQDDVYTTILKIPGTTALFKANSTSENNDDELMEKMIMPIIEVHEAECKFYDNLAPILDAPVPEVYKTLDWIVGKQDGCIHMEDLTSRGKNLTFFDDINLTQVQNVIKHIAHMHKNILVTDPIIWKDKYIQDVVKPLVEKIQKVITNIDFFHFIFNKTNKNSNLQPVIVHGDIHLGNILWCIDKNGNIQDDVAAFVDWQIVHESSPMTDLGRFLTMGPSGKIRRQAELFAIDYYLECLIKEFDGDASKVPYTAEQLKESYNYVFLYNILFVISAGVFFFNTVEEDESNKDKKDACFENAKLKIQLACKDAIRLLEGDMKHLLEKFGS</sequence>
<protein>
    <submittedName>
        <fullName evidence="2">CHK kinase-like domain-containing protein</fullName>
    </submittedName>
</protein>
<evidence type="ECO:0000313" key="1">
    <source>
        <dbReference type="Proteomes" id="UP000887579"/>
    </source>
</evidence>
<accession>A0AC34G7V7</accession>
<reference evidence="2" key="1">
    <citation type="submission" date="2022-11" db="UniProtKB">
        <authorList>
            <consortium name="WormBaseParasite"/>
        </authorList>
    </citation>
    <scope>IDENTIFICATION</scope>
</reference>
<proteinExistence type="predicted"/>
<dbReference type="Proteomes" id="UP000887579">
    <property type="component" value="Unplaced"/>
</dbReference>
<dbReference type="WBParaSite" id="ES5_v2.g25620.t1">
    <property type="protein sequence ID" value="ES5_v2.g25620.t1"/>
    <property type="gene ID" value="ES5_v2.g25620"/>
</dbReference>
<name>A0AC34G7V7_9BILA</name>